<feature type="domain" description="PITH" evidence="2">
    <location>
        <begin position="2"/>
        <end position="177"/>
    </location>
</feature>
<dbReference type="InterPro" id="IPR045099">
    <property type="entry name" value="PITH1-like"/>
</dbReference>
<dbReference type="OrthoDB" id="10263751at2759"/>
<evidence type="ECO:0000313" key="4">
    <source>
        <dbReference type="Proteomes" id="UP000757232"/>
    </source>
</evidence>
<organism evidence="3 4">
    <name type="scientific">Sanghuangporus baumii</name>
    <name type="common">Phellinus baumii</name>
    <dbReference type="NCBI Taxonomy" id="108892"/>
    <lineage>
        <taxon>Eukaryota</taxon>
        <taxon>Fungi</taxon>
        <taxon>Dikarya</taxon>
        <taxon>Basidiomycota</taxon>
        <taxon>Agaricomycotina</taxon>
        <taxon>Agaricomycetes</taxon>
        <taxon>Hymenochaetales</taxon>
        <taxon>Hymenochaetaceae</taxon>
        <taxon>Sanghuangporus</taxon>
    </lineage>
</organism>
<dbReference type="GO" id="GO:0005737">
    <property type="term" value="C:cytoplasm"/>
    <property type="evidence" value="ECO:0007669"/>
    <property type="project" value="UniProtKB-ARBA"/>
</dbReference>
<dbReference type="PROSITE" id="PS51532">
    <property type="entry name" value="PITH"/>
    <property type="match status" value="1"/>
</dbReference>
<dbReference type="AlphaFoldDB" id="A0A9Q5HSB0"/>
<sequence>MSSEKNTAQDKNLRDHVDPSQVNCLNETHEHSLKSILPKGSDSAYLESDADEQLLLNVYFTQRVRLRSIVIQTNEEHIAQGPKIVKLFMNRSSIGFEDVEDASEAQTAQTLQFTEDDVQNGKAIPLRYVRFQNVDSIHIFVASNQEDEETTRIDRIEFFGNLNEGTKDLSGLQREEE</sequence>
<dbReference type="PANTHER" id="PTHR12175">
    <property type="entry name" value="AD039 HT014 THIOREDOXIN FAMILY TRP26"/>
    <property type="match status" value="1"/>
</dbReference>
<dbReference type="SUPFAM" id="SSF49785">
    <property type="entry name" value="Galactose-binding domain-like"/>
    <property type="match status" value="1"/>
</dbReference>
<comment type="similarity">
    <text evidence="1">Belongs to the PITHD1 family.</text>
</comment>
<dbReference type="EMBL" id="LNZH02000212">
    <property type="protein sequence ID" value="OCB85075.1"/>
    <property type="molecule type" value="Genomic_DNA"/>
</dbReference>
<dbReference type="InterPro" id="IPR010400">
    <property type="entry name" value="PITH_dom"/>
</dbReference>
<comment type="caution">
    <text evidence="3">The sequence shown here is derived from an EMBL/GenBank/DDBJ whole genome shotgun (WGS) entry which is preliminary data.</text>
</comment>
<protein>
    <submittedName>
        <fullName evidence="3">DUF1000-domain-containing protein</fullName>
    </submittedName>
</protein>
<dbReference type="InterPro" id="IPR037047">
    <property type="entry name" value="PITH_dom_sf"/>
</dbReference>
<name>A0A9Q5HSB0_SANBA</name>
<dbReference type="PANTHER" id="PTHR12175:SF5">
    <property type="entry name" value="OS03G0795500 PROTEIN"/>
    <property type="match status" value="1"/>
</dbReference>
<dbReference type="Pfam" id="PF06201">
    <property type="entry name" value="PITH"/>
    <property type="match status" value="1"/>
</dbReference>
<dbReference type="InterPro" id="IPR008979">
    <property type="entry name" value="Galactose-bd-like_sf"/>
</dbReference>
<keyword evidence="4" id="KW-1185">Reference proteome</keyword>
<gene>
    <name evidence="3" type="ORF">A7U60_g8033</name>
</gene>
<evidence type="ECO:0000313" key="3">
    <source>
        <dbReference type="EMBL" id="OCB85075.1"/>
    </source>
</evidence>
<evidence type="ECO:0000259" key="2">
    <source>
        <dbReference type="PROSITE" id="PS51532"/>
    </source>
</evidence>
<proteinExistence type="inferred from homology"/>
<dbReference type="Proteomes" id="UP000757232">
    <property type="component" value="Unassembled WGS sequence"/>
</dbReference>
<evidence type="ECO:0000256" key="1">
    <source>
        <dbReference type="ARBA" id="ARBA00025788"/>
    </source>
</evidence>
<dbReference type="Gene3D" id="2.60.120.470">
    <property type="entry name" value="PITH domain"/>
    <property type="match status" value="1"/>
</dbReference>
<reference evidence="3" key="1">
    <citation type="submission" date="2016-06" db="EMBL/GenBank/DDBJ databases">
        <title>Draft Genome sequence of the fungus Inonotus baumii.</title>
        <authorList>
            <person name="Zhu H."/>
            <person name="Lin W."/>
        </authorList>
    </citation>
    <scope>NUCLEOTIDE SEQUENCE</scope>
    <source>
        <strain evidence="3">821</strain>
    </source>
</reference>
<accession>A0A9Q5HSB0</accession>